<keyword evidence="6 11" id="KW-0479">Metal-binding</keyword>
<evidence type="ECO:0000256" key="1">
    <source>
        <dbReference type="ARBA" id="ARBA00008282"/>
    </source>
</evidence>
<dbReference type="PIRSF" id="PIRSF006268">
    <property type="entry name" value="ApbE"/>
    <property type="match status" value="1"/>
</dbReference>
<evidence type="ECO:0000256" key="5">
    <source>
        <dbReference type="ARBA" id="ARBA00022679"/>
    </source>
</evidence>
<evidence type="ECO:0000256" key="11">
    <source>
        <dbReference type="PIRNR" id="PIRNR006268"/>
    </source>
</evidence>
<dbReference type="AlphaFoldDB" id="A0A110B4S6"/>
<dbReference type="InterPro" id="IPR024932">
    <property type="entry name" value="ApbE"/>
</dbReference>
<comment type="catalytic activity">
    <reaction evidence="10 11">
        <text>L-threonyl-[protein] + FAD = FMN-L-threonyl-[protein] + AMP + H(+)</text>
        <dbReference type="Rhea" id="RHEA:36847"/>
        <dbReference type="Rhea" id="RHEA-COMP:11060"/>
        <dbReference type="Rhea" id="RHEA-COMP:11061"/>
        <dbReference type="ChEBI" id="CHEBI:15378"/>
        <dbReference type="ChEBI" id="CHEBI:30013"/>
        <dbReference type="ChEBI" id="CHEBI:57692"/>
        <dbReference type="ChEBI" id="CHEBI:74257"/>
        <dbReference type="ChEBI" id="CHEBI:456215"/>
        <dbReference type="EC" id="2.7.1.180"/>
    </reaction>
</comment>
<evidence type="ECO:0000256" key="4">
    <source>
        <dbReference type="ARBA" id="ARBA00022630"/>
    </source>
</evidence>
<sequence>MINRTPPKRSPYTPALTLITGLAILSGLVLLNSCERPQEAESLSFSSLGTVVEIKITDPGAADQQQALQAARAQIDQIHGAWHPTFGSELGPLNENLAKGESTKVSAELIELLNRAREVEQASSGKFSPAIGGLTELWAFSSHDGPLKEPPDRDKLLEWVEKSPRLSDLVITEDREVSTKNTAVQLDLGAIGKGYAAQQAINALTEAGVKSAVVNIGGDLVTRGHPEMESTRNWRIGVKDPRSEDILATVEAAADEAIFTSGDYERAYEHEDSLYHHILDPTTGYPAMGSRSVTVIDTDPVWADAAATALFIAGPEGWQDLAERLGIEHVLLIDSDGKAWMSSSMEQRVEMHRDIETNRVDDLAE</sequence>
<dbReference type="InterPro" id="IPR003374">
    <property type="entry name" value="ApbE-like_sf"/>
</dbReference>
<dbReference type="Gene3D" id="3.10.520.10">
    <property type="entry name" value="ApbE-like domains"/>
    <property type="match status" value="1"/>
</dbReference>
<organism evidence="13 14">
    <name type="scientific">Halorhodospira halochloris</name>
    <name type="common">Ectothiorhodospira halochloris</name>
    <dbReference type="NCBI Taxonomy" id="1052"/>
    <lineage>
        <taxon>Bacteria</taxon>
        <taxon>Pseudomonadati</taxon>
        <taxon>Pseudomonadota</taxon>
        <taxon>Gammaproteobacteria</taxon>
        <taxon>Chromatiales</taxon>
        <taxon>Ectothiorhodospiraceae</taxon>
        <taxon>Halorhodospira</taxon>
    </lineage>
</organism>
<evidence type="ECO:0000256" key="6">
    <source>
        <dbReference type="ARBA" id="ARBA00022723"/>
    </source>
</evidence>
<dbReference type="Pfam" id="PF02424">
    <property type="entry name" value="ApbE"/>
    <property type="match status" value="1"/>
</dbReference>
<dbReference type="KEGG" id="hhk:HH1059_23430"/>
<keyword evidence="7 11" id="KW-0274">FAD</keyword>
<dbReference type="SUPFAM" id="SSF143631">
    <property type="entry name" value="ApbE-like"/>
    <property type="match status" value="1"/>
</dbReference>
<evidence type="ECO:0000256" key="3">
    <source>
        <dbReference type="ARBA" id="ARBA00016337"/>
    </source>
</evidence>
<keyword evidence="14" id="KW-1185">Reference proteome</keyword>
<feature type="binding site" evidence="12">
    <location>
        <position position="308"/>
    </location>
    <ligand>
        <name>Mg(2+)</name>
        <dbReference type="ChEBI" id="CHEBI:18420"/>
    </ligand>
</feature>
<dbReference type="RefSeq" id="WP_096406229.1">
    <property type="nucleotide sequence ID" value="NZ_AP017372.2"/>
</dbReference>
<comment type="similarity">
    <text evidence="1 11">Belongs to the ApbE family.</text>
</comment>
<dbReference type="GO" id="GO:0016740">
    <property type="term" value="F:transferase activity"/>
    <property type="evidence" value="ECO:0007669"/>
    <property type="project" value="UniProtKB-UniRule"/>
</dbReference>
<dbReference type="EMBL" id="AP017372">
    <property type="protein sequence ID" value="BAU56412.1"/>
    <property type="molecule type" value="Genomic_DNA"/>
</dbReference>
<dbReference type="PANTHER" id="PTHR30040">
    <property type="entry name" value="THIAMINE BIOSYNTHESIS LIPOPROTEIN APBE"/>
    <property type="match status" value="1"/>
</dbReference>
<evidence type="ECO:0000256" key="9">
    <source>
        <dbReference type="ARBA" id="ARBA00031306"/>
    </source>
</evidence>
<keyword evidence="8 11" id="KW-0460">Magnesium</keyword>
<evidence type="ECO:0000256" key="2">
    <source>
        <dbReference type="ARBA" id="ARBA00011955"/>
    </source>
</evidence>
<gene>
    <name evidence="13" type="ORF">HH1059_23430</name>
</gene>
<dbReference type="GO" id="GO:0046872">
    <property type="term" value="F:metal ion binding"/>
    <property type="evidence" value="ECO:0007669"/>
    <property type="project" value="UniProtKB-UniRule"/>
</dbReference>
<evidence type="ECO:0000313" key="14">
    <source>
        <dbReference type="Proteomes" id="UP000218890"/>
    </source>
</evidence>
<reference evidence="13" key="1">
    <citation type="submission" date="2016-02" db="EMBL/GenBank/DDBJ databases">
        <title>Halorhodospira halochloris DSM-1059 complete genome, version 2.</title>
        <authorList>
            <person name="Tsukatani Y."/>
        </authorList>
    </citation>
    <scope>NUCLEOTIDE SEQUENCE</scope>
    <source>
        <strain evidence="13">DSM 1059</strain>
    </source>
</reference>
<evidence type="ECO:0000256" key="8">
    <source>
        <dbReference type="ARBA" id="ARBA00022842"/>
    </source>
</evidence>
<keyword evidence="4 11" id="KW-0285">Flavoprotein</keyword>
<dbReference type="PANTHER" id="PTHR30040:SF2">
    <property type="entry name" value="FAD:PROTEIN FMN TRANSFERASE"/>
    <property type="match status" value="1"/>
</dbReference>
<accession>A0A110B4S6</accession>
<feature type="binding site" evidence="12">
    <location>
        <position position="304"/>
    </location>
    <ligand>
        <name>Mg(2+)</name>
        <dbReference type="ChEBI" id="CHEBI:18420"/>
    </ligand>
</feature>
<proteinExistence type="inferred from homology"/>
<keyword evidence="5 11" id="KW-0808">Transferase</keyword>
<dbReference type="EC" id="2.7.1.180" evidence="2 11"/>
<dbReference type="Proteomes" id="UP000218890">
    <property type="component" value="Chromosome"/>
</dbReference>
<evidence type="ECO:0000256" key="10">
    <source>
        <dbReference type="ARBA" id="ARBA00048540"/>
    </source>
</evidence>
<protein>
    <recommendedName>
        <fullName evidence="3 11">FAD:protein FMN transferase</fullName>
        <ecNumber evidence="2 11">2.7.1.180</ecNumber>
    </recommendedName>
    <alternativeName>
        <fullName evidence="9 11">Flavin transferase</fullName>
    </alternativeName>
</protein>
<feature type="binding site" evidence="12">
    <location>
        <position position="190"/>
    </location>
    <ligand>
        <name>Mg(2+)</name>
        <dbReference type="ChEBI" id="CHEBI:18420"/>
    </ligand>
</feature>
<name>A0A110B4S6_HALHR</name>
<evidence type="ECO:0000256" key="7">
    <source>
        <dbReference type="ARBA" id="ARBA00022827"/>
    </source>
</evidence>
<comment type="cofactor">
    <cofactor evidence="12">
        <name>Mg(2+)</name>
        <dbReference type="ChEBI" id="CHEBI:18420"/>
    </cofactor>
    <cofactor evidence="12">
        <name>Mn(2+)</name>
        <dbReference type="ChEBI" id="CHEBI:29035"/>
    </cofactor>
    <text evidence="12">Magnesium. Can also use manganese.</text>
</comment>
<keyword evidence="13" id="KW-0449">Lipoprotein</keyword>
<dbReference type="OrthoDB" id="9778595at2"/>
<evidence type="ECO:0000256" key="12">
    <source>
        <dbReference type="PIRSR" id="PIRSR006268-2"/>
    </source>
</evidence>
<evidence type="ECO:0000313" key="13">
    <source>
        <dbReference type="EMBL" id="BAU56412.1"/>
    </source>
</evidence>